<dbReference type="NCBIfam" id="NF005069">
    <property type="entry name" value="PRK06487.1"/>
    <property type="match status" value="1"/>
</dbReference>
<evidence type="ECO:0000313" key="7">
    <source>
        <dbReference type="EMBL" id="NMQ18126.1"/>
    </source>
</evidence>
<dbReference type="Pfam" id="PF02826">
    <property type="entry name" value="2-Hacid_dh_C"/>
    <property type="match status" value="1"/>
</dbReference>
<comment type="caution">
    <text evidence="7">The sequence shown here is derived from an EMBL/GenBank/DDBJ whole genome shotgun (WGS) entry which is preliminary data.</text>
</comment>
<dbReference type="PANTHER" id="PTHR43761">
    <property type="entry name" value="D-ISOMER SPECIFIC 2-HYDROXYACID DEHYDROGENASE FAMILY PROTEIN (AFU_ORTHOLOGUE AFUA_1G13630)"/>
    <property type="match status" value="1"/>
</dbReference>
<name>A0ABX1TJG0_9GAMM</name>
<gene>
    <name evidence="7" type="ORF">E4P82_02285</name>
</gene>
<dbReference type="InterPro" id="IPR006140">
    <property type="entry name" value="D-isomer_DH_NAD-bd"/>
</dbReference>
<dbReference type="InterPro" id="IPR006139">
    <property type="entry name" value="D-isomer_2_OHA_DH_cat_dom"/>
</dbReference>
<dbReference type="Gene3D" id="3.40.50.720">
    <property type="entry name" value="NAD(P)-binding Rossmann-like Domain"/>
    <property type="match status" value="2"/>
</dbReference>
<evidence type="ECO:0000259" key="6">
    <source>
        <dbReference type="Pfam" id="PF02826"/>
    </source>
</evidence>
<feature type="domain" description="D-isomer specific 2-hydroxyacid dehydrogenase catalytic" evidence="5">
    <location>
        <begin position="27"/>
        <end position="315"/>
    </location>
</feature>
<dbReference type="SUPFAM" id="SSF52283">
    <property type="entry name" value="Formate/glycerate dehydrogenase catalytic domain-like"/>
    <property type="match status" value="1"/>
</dbReference>
<keyword evidence="3" id="KW-0520">NAD</keyword>
<dbReference type="Proteomes" id="UP000760480">
    <property type="component" value="Unassembled WGS sequence"/>
</dbReference>
<protein>
    <submittedName>
        <fullName evidence="7">2-hydroxyacid dehydrogenase</fullName>
    </submittedName>
</protein>
<dbReference type="InterPro" id="IPR050418">
    <property type="entry name" value="D-iso_2-hydroxyacid_DH_PdxB"/>
</dbReference>
<organism evidence="7 8">
    <name type="scientific">Candidatus Competibacter phosphatis</name>
    <dbReference type="NCBI Taxonomy" id="221280"/>
    <lineage>
        <taxon>Bacteria</taxon>
        <taxon>Pseudomonadati</taxon>
        <taxon>Pseudomonadota</taxon>
        <taxon>Gammaproteobacteria</taxon>
        <taxon>Candidatus Competibacteraceae</taxon>
        <taxon>Candidatus Competibacter</taxon>
    </lineage>
</organism>
<evidence type="ECO:0000313" key="8">
    <source>
        <dbReference type="Proteomes" id="UP000760480"/>
    </source>
</evidence>
<evidence type="ECO:0000256" key="2">
    <source>
        <dbReference type="ARBA" id="ARBA00023002"/>
    </source>
</evidence>
<keyword evidence="2 4" id="KW-0560">Oxidoreductase</keyword>
<dbReference type="CDD" id="cd12162">
    <property type="entry name" value="2-Hacid_dh_4"/>
    <property type="match status" value="1"/>
</dbReference>
<comment type="similarity">
    <text evidence="1 4">Belongs to the D-isomer specific 2-hydroxyacid dehydrogenase family.</text>
</comment>
<evidence type="ECO:0000256" key="4">
    <source>
        <dbReference type="RuleBase" id="RU003719"/>
    </source>
</evidence>
<dbReference type="InterPro" id="IPR029753">
    <property type="entry name" value="D-isomer_DH_CS"/>
</dbReference>
<reference evidence="7 8" key="1">
    <citation type="submission" date="2019-03" db="EMBL/GenBank/DDBJ databases">
        <title>Metabolic reconstructions from genomes of highly enriched 'Candidatus Accumulibacter' and 'Candidatus Competibacter' bioreactor populations.</title>
        <authorList>
            <person name="Annavajhala M.K."/>
            <person name="Welles L."/>
            <person name="Abbas B."/>
            <person name="Sorokin D."/>
            <person name="Park H."/>
            <person name="Van Loosdrecht M."/>
            <person name="Chandran K."/>
        </authorList>
    </citation>
    <scope>NUCLEOTIDE SEQUENCE [LARGE SCALE GENOMIC DNA]</scope>
    <source>
        <strain evidence="7 8">SBR_G</strain>
    </source>
</reference>
<proteinExistence type="inferred from homology"/>
<accession>A0ABX1TJG0</accession>
<dbReference type="Pfam" id="PF00389">
    <property type="entry name" value="2-Hacid_dh"/>
    <property type="match status" value="1"/>
</dbReference>
<dbReference type="PROSITE" id="PS00671">
    <property type="entry name" value="D_2_HYDROXYACID_DH_3"/>
    <property type="match status" value="1"/>
</dbReference>
<dbReference type="InterPro" id="IPR036291">
    <property type="entry name" value="NAD(P)-bd_dom_sf"/>
</dbReference>
<feature type="domain" description="D-isomer specific 2-hydroxyacid dehydrogenase NAD-binding" evidence="6">
    <location>
        <begin position="108"/>
        <end position="288"/>
    </location>
</feature>
<evidence type="ECO:0000259" key="5">
    <source>
        <dbReference type="Pfam" id="PF00389"/>
    </source>
</evidence>
<keyword evidence="8" id="KW-1185">Reference proteome</keyword>
<dbReference type="EMBL" id="SPMZ01000008">
    <property type="protein sequence ID" value="NMQ18126.1"/>
    <property type="molecule type" value="Genomic_DNA"/>
</dbReference>
<sequence>MLGVFLDRDSLDCGDLDFNDIDRILPDLRYYPATAPDQVAARIAEAGVVISNKVVLDAAALHHAPRLRLICIAATGLNNVDLAAATSRGVTVCNCRGYGTAAVVQHVFALLLALVTRLSDYRQAVRDGRWRQASQFCLLDFPIRELAGKTLGIVGHGELGRGVARVAEAFGMRVLIAQRPGAVEEEQEGRVPLSILLPQVDVLSLHCPLTPETRGLIGAWELALMRRDAILINTARGGLMDEALLADALRQGALGGAGVDVLSLEPPVAGNPLLAPDIPNLIVTPHCAWGSRESRQRLVGQLVENIAGFLNGAPVRVVG</sequence>
<dbReference type="PANTHER" id="PTHR43761:SF1">
    <property type="entry name" value="D-ISOMER SPECIFIC 2-HYDROXYACID DEHYDROGENASE CATALYTIC DOMAIN-CONTAINING PROTEIN-RELATED"/>
    <property type="match status" value="1"/>
</dbReference>
<dbReference type="SUPFAM" id="SSF51735">
    <property type="entry name" value="NAD(P)-binding Rossmann-fold domains"/>
    <property type="match status" value="1"/>
</dbReference>
<evidence type="ECO:0000256" key="3">
    <source>
        <dbReference type="ARBA" id="ARBA00023027"/>
    </source>
</evidence>
<evidence type="ECO:0000256" key="1">
    <source>
        <dbReference type="ARBA" id="ARBA00005854"/>
    </source>
</evidence>